<evidence type="ECO:0000259" key="5">
    <source>
        <dbReference type="PROSITE" id="PS50943"/>
    </source>
</evidence>
<keyword evidence="1" id="KW-0805">Transcription regulation</keyword>
<dbReference type="Gene3D" id="1.10.260.40">
    <property type="entry name" value="lambda repressor-like DNA-binding domains"/>
    <property type="match status" value="1"/>
</dbReference>
<dbReference type="PROSITE" id="PS01124">
    <property type="entry name" value="HTH_ARAC_FAMILY_2"/>
    <property type="match status" value="1"/>
</dbReference>
<keyword evidence="2" id="KW-0238">DNA-binding</keyword>
<protein>
    <submittedName>
        <fullName evidence="6">Helix-turn-helix domain-containing protein</fullName>
    </submittedName>
</protein>
<evidence type="ECO:0000313" key="6">
    <source>
        <dbReference type="EMBL" id="MFC4870604.1"/>
    </source>
</evidence>
<evidence type="ECO:0000256" key="3">
    <source>
        <dbReference type="ARBA" id="ARBA00023163"/>
    </source>
</evidence>
<dbReference type="SUPFAM" id="SSF47413">
    <property type="entry name" value="lambda repressor-like DNA-binding domains"/>
    <property type="match status" value="1"/>
</dbReference>
<dbReference type="Pfam" id="PF12844">
    <property type="entry name" value="HTH_19"/>
    <property type="match status" value="1"/>
</dbReference>
<dbReference type="InterPro" id="IPR018060">
    <property type="entry name" value="HTH_AraC"/>
</dbReference>
<keyword evidence="7" id="KW-1185">Reference proteome</keyword>
<dbReference type="InterPro" id="IPR046532">
    <property type="entry name" value="DUF6597"/>
</dbReference>
<keyword evidence="3" id="KW-0804">Transcription</keyword>
<evidence type="ECO:0000259" key="4">
    <source>
        <dbReference type="PROSITE" id="PS01124"/>
    </source>
</evidence>
<feature type="domain" description="HTH cro/C1-type" evidence="5">
    <location>
        <begin position="8"/>
        <end position="62"/>
    </location>
</feature>
<evidence type="ECO:0000256" key="1">
    <source>
        <dbReference type="ARBA" id="ARBA00023015"/>
    </source>
</evidence>
<feature type="domain" description="HTH araC/xylS-type" evidence="4">
    <location>
        <begin position="290"/>
        <end position="371"/>
    </location>
</feature>
<dbReference type="InterPro" id="IPR009057">
    <property type="entry name" value="Homeodomain-like_sf"/>
</dbReference>
<accession>A0ABV9SW83</accession>
<dbReference type="CDD" id="cd00093">
    <property type="entry name" value="HTH_XRE"/>
    <property type="match status" value="1"/>
</dbReference>
<evidence type="ECO:0000256" key="2">
    <source>
        <dbReference type="ARBA" id="ARBA00023125"/>
    </source>
</evidence>
<dbReference type="PANTHER" id="PTHR46796">
    <property type="entry name" value="HTH-TYPE TRANSCRIPTIONAL ACTIVATOR RHAS-RELATED"/>
    <property type="match status" value="1"/>
</dbReference>
<dbReference type="SUPFAM" id="SSF46689">
    <property type="entry name" value="Homeodomain-like"/>
    <property type="match status" value="1"/>
</dbReference>
<dbReference type="InterPro" id="IPR050204">
    <property type="entry name" value="AraC_XylS_family_regulators"/>
</dbReference>
<proteinExistence type="predicted"/>
<dbReference type="InterPro" id="IPR001387">
    <property type="entry name" value="Cro/C1-type_HTH"/>
</dbReference>
<dbReference type="PANTHER" id="PTHR46796:SF13">
    <property type="entry name" value="HTH-TYPE TRANSCRIPTIONAL ACTIVATOR RHAS"/>
    <property type="match status" value="1"/>
</dbReference>
<sequence>MFKLGLYLRKIREHRRLSLEKVAEYLEIRSSLLMDIESGKQIPSKRLLLQWGGLFSMDEIELLQNYQKQRIQHELNGKTDGLRATTGITVNAPQAFPTRHQNMIHELTELTERDLVIKVHKPLYPLNQYIESITYYHGRRPDYSWERVIPDGMTQLLIHLNDGQSRWVSRNEADRTVCGGTSVMGMQNQYLSHQVSPNERTIMVRFRIGALYAFTGISQSELSDKITDGAALFGKKIAHLREKIGEHEDPQEIFSLIDRFLLLELKKQDFQKNAVIDYMIANINQPYAFLIKKTGYSQKHLIQLFKKHVGTTPKYLQRIMRFAGIMEKLQLADKNPDWMDVVYRHQYHDQAHFIKDFSHFMGMSPGRYMESGNTCSRFIRMR</sequence>
<dbReference type="InterPro" id="IPR010982">
    <property type="entry name" value="Lambda_DNA-bd_dom_sf"/>
</dbReference>
<dbReference type="SMART" id="SM00342">
    <property type="entry name" value="HTH_ARAC"/>
    <property type="match status" value="1"/>
</dbReference>
<gene>
    <name evidence="6" type="ORF">ACFPFU_02820</name>
</gene>
<dbReference type="Pfam" id="PF12833">
    <property type="entry name" value="HTH_18"/>
    <property type="match status" value="1"/>
</dbReference>
<dbReference type="RefSeq" id="WP_377061282.1">
    <property type="nucleotide sequence ID" value="NZ_JBHSJJ010000001.1"/>
</dbReference>
<dbReference type="EMBL" id="JBHSJJ010000001">
    <property type="protein sequence ID" value="MFC4870604.1"/>
    <property type="molecule type" value="Genomic_DNA"/>
</dbReference>
<reference evidence="7" key="1">
    <citation type="journal article" date="2019" name="Int. J. Syst. Evol. Microbiol.">
        <title>The Global Catalogue of Microorganisms (GCM) 10K type strain sequencing project: providing services to taxonomists for standard genome sequencing and annotation.</title>
        <authorList>
            <consortium name="The Broad Institute Genomics Platform"/>
            <consortium name="The Broad Institute Genome Sequencing Center for Infectious Disease"/>
            <person name="Wu L."/>
            <person name="Ma J."/>
        </authorList>
    </citation>
    <scope>NUCLEOTIDE SEQUENCE [LARGE SCALE GENOMIC DNA]</scope>
    <source>
        <strain evidence="7">CGMCC 4.7466</strain>
    </source>
</reference>
<dbReference type="SMART" id="SM00530">
    <property type="entry name" value="HTH_XRE"/>
    <property type="match status" value="1"/>
</dbReference>
<evidence type="ECO:0000313" key="7">
    <source>
        <dbReference type="Proteomes" id="UP001595818"/>
    </source>
</evidence>
<comment type="caution">
    <text evidence="6">The sequence shown here is derived from an EMBL/GenBank/DDBJ whole genome shotgun (WGS) entry which is preliminary data.</text>
</comment>
<dbReference type="Pfam" id="PF20240">
    <property type="entry name" value="DUF6597"/>
    <property type="match status" value="1"/>
</dbReference>
<name>A0ABV9SW83_9BACT</name>
<dbReference type="Gene3D" id="1.10.10.60">
    <property type="entry name" value="Homeodomain-like"/>
    <property type="match status" value="1"/>
</dbReference>
<dbReference type="Proteomes" id="UP001595818">
    <property type="component" value="Unassembled WGS sequence"/>
</dbReference>
<dbReference type="PROSITE" id="PS50943">
    <property type="entry name" value="HTH_CROC1"/>
    <property type="match status" value="1"/>
</dbReference>
<organism evidence="6 7">
    <name type="scientific">Negadavirga shengliensis</name>
    <dbReference type="NCBI Taxonomy" id="1389218"/>
    <lineage>
        <taxon>Bacteria</taxon>
        <taxon>Pseudomonadati</taxon>
        <taxon>Bacteroidota</taxon>
        <taxon>Cytophagia</taxon>
        <taxon>Cytophagales</taxon>
        <taxon>Cyclobacteriaceae</taxon>
        <taxon>Negadavirga</taxon>
    </lineage>
</organism>